<dbReference type="InterPro" id="IPR015847">
    <property type="entry name" value="ExoRNase_PH_dom2"/>
</dbReference>
<dbReference type="PANTHER" id="PTHR11252:SF0">
    <property type="entry name" value="POLYRIBONUCLEOTIDE NUCLEOTIDYLTRANSFERASE 1, MITOCHONDRIAL"/>
    <property type="match status" value="1"/>
</dbReference>
<dbReference type="InterPro" id="IPR012162">
    <property type="entry name" value="PNPase"/>
</dbReference>
<proteinExistence type="inferred from homology"/>
<comment type="subcellular location">
    <subcellularLocation>
        <location evidence="1">Cytoplasm</location>
    </subcellularLocation>
</comment>
<dbReference type="CDD" id="cd02393">
    <property type="entry name" value="KH-I_PNPase"/>
    <property type="match status" value="1"/>
</dbReference>
<dbReference type="InterPro" id="IPR003029">
    <property type="entry name" value="S1_domain"/>
</dbReference>
<keyword evidence="6 11" id="KW-0548">Nucleotidyltransferase</keyword>
<dbReference type="InterPro" id="IPR015848">
    <property type="entry name" value="PNPase_PH_RNA-bd_bac/org-type"/>
</dbReference>
<reference evidence="11" key="1">
    <citation type="submission" date="2018-06" db="EMBL/GenBank/DDBJ databases">
        <authorList>
            <person name="Zhirakovskaya E."/>
        </authorList>
    </citation>
    <scope>NUCLEOTIDE SEQUENCE</scope>
</reference>
<keyword evidence="7" id="KW-0479">Metal-binding</keyword>
<dbReference type="FunFam" id="3.30.1370.10:FF:000001">
    <property type="entry name" value="Polyribonucleotide nucleotidyltransferase"/>
    <property type="match status" value="1"/>
</dbReference>
<evidence type="ECO:0000256" key="6">
    <source>
        <dbReference type="ARBA" id="ARBA00022695"/>
    </source>
</evidence>
<dbReference type="CDD" id="cd11363">
    <property type="entry name" value="RNase_PH_PNPase_1"/>
    <property type="match status" value="1"/>
</dbReference>
<dbReference type="GO" id="GO:0006396">
    <property type="term" value="P:RNA processing"/>
    <property type="evidence" value="ECO:0007669"/>
    <property type="project" value="InterPro"/>
</dbReference>
<dbReference type="Pfam" id="PF01138">
    <property type="entry name" value="RNase_PH"/>
    <property type="match status" value="2"/>
</dbReference>
<dbReference type="InterPro" id="IPR004088">
    <property type="entry name" value="KH_dom_type_1"/>
</dbReference>
<dbReference type="GO" id="GO:0004654">
    <property type="term" value="F:polyribonucleotide nucleotidyltransferase activity"/>
    <property type="evidence" value="ECO:0007669"/>
    <property type="project" value="UniProtKB-EC"/>
</dbReference>
<dbReference type="FunFam" id="2.40.50.140:FF:000023">
    <property type="entry name" value="Polyribonucleotide nucleotidyltransferase"/>
    <property type="match status" value="1"/>
</dbReference>
<dbReference type="Gene3D" id="2.40.50.140">
    <property type="entry name" value="Nucleic acid-binding proteins"/>
    <property type="match status" value="1"/>
</dbReference>
<protein>
    <recommendedName>
        <fullName evidence="3">polyribonucleotide nucleotidyltransferase</fullName>
        <ecNumber evidence="3">2.7.7.8</ecNumber>
    </recommendedName>
</protein>
<dbReference type="SMART" id="SM00316">
    <property type="entry name" value="S1"/>
    <property type="match status" value="1"/>
</dbReference>
<dbReference type="Pfam" id="PF03726">
    <property type="entry name" value="PNPase"/>
    <property type="match status" value="1"/>
</dbReference>
<dbReference type="SUPFAM" id="SSF54211">
    <property type="entry name" value="Ribosomal protein S5 domain 2-like"/>
    <property type="match status" value="2"/>
</dbReference>
<dbReference type="PANTHER" id="PTHR11252">
    <property type="entry name" value="POLYRIBONUCLEOTIDE NUCLEOTIDYLTRANSFERASE"/>
    <property type="match status" value="1"/>
</dbReference>
<dbReference type="FunFam" id="3.30.230.70:FF:000002">
    <property type="entry name" value="Polyribonucleotide nucleotidyltransferase"/>
    <property type="match status" value="1"/>
</dbReference>
<feature type="domain" description="S1 motif" evidence="10">
    <location>
        <begin position="624"/>
        <end position="692"/>
    </location>
</feature>
<dbReference type="GO" id="GO:0000175">
    <property type="term" value="F:3'-5'-RNA exonuclease activity"/>
    <property type="evidence" value="ECO:0007669"/>
    <property type="project" value="TreeGrafter"/>
</dbReference>
<evidence type="ECO:0000256" key="2">
    <source>
        <dbReference type="ARBA" id="ARBA00007404"/>
    </source>
</evidence>
<dbReference type="EMBL" id="UOGH01000102">
    <property type="protein sequence ID" value="VAX28942.1"/>
    <property type="molecule type" value="Genomic_DNA"/>
</dbReference>
<dbReference type="PROSITE" id="PS50126">
    <property type="entry name" value="S1"/>
    <property type="match status" value="1"/>
</dbReference>
<dbReference type="NCBIfam" id="TIGR03591">
    <property type="entry name" value="polynuc_phos"/>
    <property type="match status" value="1"/>
</dbReference>
<dbReference type="GO" id="GO:0005829">
    <property type="term" value="C:cytosol"/>
    <property type="evidence" value="ECO:0007669"/>
    <property type="project" value="UniProtKB-ARBA"/>
</dbReference>
<dbReference type="SUPFAM" id="SSF55666">
    <property type="entry name" value="Ribonuclease PH domain 2-like"/>
    <property type="match status" value="2"/>
</dbReference>
<evidence type="ECO:0000259" key="10">
    <source>
        <dbReference type="PROSITE" id="PS50126"/>
    </source>
</evidence>
<dbReference type="SUPFAM" id="SSF46915">
    <property type="entry name" value="Polynucleotide phosphorylase/guanosine pentaphosphate synthase (PNPase/GPSI), domain 3"/>
    <property type="match status" value="1"/>
</dbReference>
<organism evidence="11">
    <name type="scientific">hydrothermal vent metagenome</name>
    <dbReference type="NCBI Taxonomy" id="652676"/>
    <lineage>
        <taxon>unclassified sequences</taxon>
        <taxon>metagenomes</taxon>
        <taxon>ecological metagenomes</taxon>
    </lineage>
</organism>
<dbReference type="Pfam" id="PF03725">
    <property type="entry name" value="RNase_PH_C"/>
    <property type="match status" value="2"/>
</dbReference>
<dbReference type="CDD" id="cd04472">
    <property type="entry name" value="S1_PNPase"/>
    <property type="match status" value="1"/>
</dbReference>
<dbReference type="GO" id="GO:0006402">
    <property type="term" value="P:mRNA catabolic process"/>
    <property type="evidence" value="ECO:0007669"/>
    <property type="project" value="InterPro"/>
</dbReference>
<dbReference type="NCBIfam" id="NF008805">
    <property type="entry name" value="PRK11824.1"/>
    <property type="match status" value="1"/>
</dbReference>
<comment type="similarity">
    <text evidence="2">Belongs to the polyribonucleotide nucleotidyltransferase family.</text>
</comment>
<dbReference type="SUPFAM" id="SSF54791">
    <property type="entry name" value="Eukaryotic type KH-domain (KH-domain type I)"/>
    <property type="match status" value="1"/>
</dbReference>
<evidence type="ECO:0000256" key="8">
    <source>
        <dbReference type="ARBA" id="ARBA00022842"/>
    </source>
</evidence>
<evidence type="ECO:0000313" key="11">
    <source>
        <dbReference type="EMBL" id="VAX28942.1"/>
    </source>
</evidence>
<dbReference type="FunFam" id="3.30.230.70:FF:000001">
    <property type="entry name" value="Polyribonucleotide nucleotidyltransferase"/>
    <property type="match status" value="1"/>
</dbReference>
<dbReference type="InterPro" id="IPR004087">
    <property type="entry name" value="KH_dom"/>
</dbReference>
<evidence type="ECO:0000256" key="7">
    <source>
        <dbReference type="ARBA" id="ARBA00022723"/>
    </source>
</evidence>
<dbReference type="CDD" id="cd11364">
    <property type="entry name" value="RNase_PH_PNPase_2"/>
    <property type="match status" value="1"/>
</dbReference>
<evidence type="ECO:0000256" key="1">
    <source>
        <dbReference type="ARBA" id="ARBA00004496"/>
    </source>
</evidence>
<name>A0A3B1CKX3_9ZZZZ</name>
<dbReference type="Pfam" id="PF00013">
    <property type="entry name" value="KH_1"/>
    <property type="match status" value="1"/>
</dbReference>
<dbReference type="Gene3D" id="3.30.1370.10">
    <property type="entry name" value="K Homology domain, type 1"/>
    <property type="match status" value="1"/>
</dbReference>
<dbReference type="InterPro" id="IPR036612">
    <property type="entry name" value="KH_dom_type_1_sf"/>
</dbReference>
<keyword evidence="5 11" id="KW-0808">Transferase</keyword>
<gene>
    <name evidence="11" type="ORF">MNBD_NITROSPIRAE02-503</name>
</gene>
<dbReference type="EC" id="2.7.7.8" evidence="3"/>
<keyword evidence="9" id="KW-0694">RNA-binding</keyword>
<dbReference type="InterPro" id="IPR027408">
    <property type="entry name" value="PNPase/RNase_PH_dom_sf"/>
</dbReference>
<dbReference type="GO" id="GO:0046872">
    <property type="term" value="F:metal ion binding"/>
    <property type="evidence" value="ECO:0007669"/>
    <property type="project" value="UniProtKB-KW"/>
</dbReference>
<dbReference type="GO" id="GO:0003723">
    <property type="term" value="F:RNA binding"/>
    <property type="evidence" value="ECO:0007669"/>
    <property type="project" value="UniProtKB-KW"/>
</dbReference>
<dbReference type="Gene3D" id="3.30.230.70">
    <property type="entry name" value="GHMP Kinase, N-terminal domain"/>
    <property type="match status" value="2"/>
</dbReference>
<dbReference type="SUPFAM" id="SSF50249">
    <property type="entry name" value="Nucleic acid-binding proteins"/>
    <property type="match status" value="1"/>
</dbReference>
<dbReference type="HAMAP" id="MF_01595">
    <property type="entry name" value="PNPase"/>
    <property type="match status" value="1"/>
</dbReference>
<dbReference type="AlphaFoldDB" id="A0A3B1CKX3"/>
<keyword evidence="4" id="KW-0963">Cytoplasm</keyword>
<sequence>MSGIDAPHREKHEIREQQLIIETGELAKQSDGSALISYGDTVVLATAVASKRERKDLDFFPLTIDYQEKAYAAGKIPGGFFKREGKPSEKEVLASRLIDRPIRPLFPDGFRSETQGIASVISFGDENVSDILGIIGVSTALMISDIPFDGPVSAVRVGRIDGEFVVLPSLEELEDMDLNFVVAGTDDAVMMVEGSSVEIPEEIVLEAIDVAHEEIKKINTLQRRLAEVCGKPKRKINPVEIDGTLKEDVRSFVIDRMKEAVRIPSKMKRQEVLDLLLEEAIEKFTSEEGDRAKEISGIFHDIEKDLVRRMIIDEGVRTDGRKPEDIRHIYGKVGFLPKVHGSALFVRGETQALVAVTLGTSADEQRIDALEGETFKSFMLHYNFPPFSVGEVKRLGFTGRREIGHGALAEKALKPVIPSKEKFPYTIRIVSDILESNGSSSMATVCGATLALMDAGVPIETPVAGIAMGLIHESDKTVVLSDILGLEDHLGDMDFKVTGTKKGITAFQMDVKISGITREIMESALEQAKAGRFHILEKMNETLPEPRKNLAPNAPRIYTIQIKPEKIRDVIGVGGKVIRGITEQTGVKIDIDDTGLINIASADEASAMKAKEIIEGIVQDVEVGRIYMGKVKKVVDFGAFVEVLPGVEGLLHISQISDERVGKVTDVINYGDEFPVKVIEIDDMGRLKLSRKEALREEAKGKTTG</sequence>
<dbReference type="InterPro" id="IPR001247">
    <property type="entry name" value="ExoRNase_PH_dom1"/>
</dbReference>
<evidence type="ECO:0000256" key="3">
    <source>
        <dbReference type="ARBA" id="ARBA00012416"/>
    </source>
</evidence>
<evidence type="ECO:0000256" key="4">
    <source>
        <dbReference type="ARBA" id="ARBA00022490"/>
    </source>
</evidence>
<dbReference type="PIRSF" id="PIRSF005499">
    <property type="entry name" value="PNPase"/>
    <property type="match status" value="1"/>
</dbReference>
<dbReference type="InterPro" id="IPR036345">
    <property type="entry name" value="ExoRNase_PH_dom2_sf"/>
</dbReference>
<keyword evidence="8" id="KW-0460">Magnesium</keyword>
<dbReference type="Pfam" id="PF00575">
    <property type="entry name" value="S1"/>
    <property type="match status" value="1"/>
</dbReference>
<evidence type="ECO:0000256" key="5">
    <source>
        <dbReference type="ARBA" id="ARBA00022679"/>
    </source>
</evidence>
<dbReference type="InterPro" id="IPR020568">
    <property type="entry name" value="Ribosomal_Su5_D2-typ_SF"/>
</dbReference>
<dbReference type="InterPro" id="IPR012340">
    <property type="entry name" value="NA-bd_OB-fold"/>
</dbReference>
<dbReference type="SMART" id="SM00322">
    <property type="entry name" value="KH"/>
    <property type="match status" value="1"/>
</dbReference>
<accession>A0A3B1CKX3</accession>
<dbReference type="PROSITE" id="PS50084">
    <property type="entry name" value="KH_TYPE_1"/>
    <property type="match status" value="1"/>
</dbReference>
<evidence type="ECO:0000256" key="9">
    <source>
        <dbReference type="ARBA" id="ARBA00022884"/>
    </source>
</evidence>
<dbReference type="InterPro" id="IPR036456">
    <property type="entry name" value="PNPase_PH_RNA-bd_sf"/>
</dbReference>